<proteinExistence type="predicted"/>
<protein>
    <submittedName>
        <fullName evidence="1">Uncharacterized protein</fullName>
    </submittedName>
</protein>
<accession>X1SRG5</accession>
<dbReference type="EMBL" id="BARW01008207">
    <property type="protein sequence ID" value="GAI81741.1"/>
    <property type="molecule type" value="Genomic_DNA"/>
</dbReference>
<comment type="caution">
    <text evidence="1">The sequence shown here is derived from an EMBL/GenBank/DDBJ whole genome shotgun (WGS) entry which is preliminary data.</text>
</comment>
<organism evidence="1">
    <name type="scientific">marine sediment metagenome</name>
    <dbReference type="NCBI Taxonomy" id="412755"/>
    <lineage>
        <taxon>unclassified sequences</taxon>
        <taxon>metagenomes</taxon>
        <taxon>ecological metagenomes</taxon>
    </lineage>
</organism>
<dbReference type="AlphaFoldDB" id="X1SRG5"/>
<sequence length="211" mass="24898">MGIHKATSEFIEQIRKVLDCYDFPLTVRQIFYQLVTKQIIPKNEASCDKVSRVGVQGRDLGLLPEEKFIDPTRVFDKLSSWFDLKDFLDTVKDAYRKDMWQYQDNYIEIWTEKEALQLVINKITHKYDVGLQIAKGQYCRTGIWEASKRYKEQSYKNCFLYYVGDYDPSGLSIYNSIKERLLNYGVDVEIPDRLALTKEQIEEYKLPSDRA</sequence>
<feature type="non-terminal residue" evidence="1">
    <location>
        <position position="211"/>
    </location>
</feature>
<gene>
    <name evidence="1" type="ORF">S12H4_16898</name>
</gene>
<reference evidence="1" key="1">
    <citation type="journal article" date="2014" name="Front. Microbiol.">
        <title>High frequency of phylogenetically diverse reductive dehalogenase-homologous genes in deep subseafloor sedimentary metagenomes.</title>
        <authorList>
            <person name="Kawai M."/>
            <person name="Futagami T."/>
            <person name="Toyoda A."/>
            <person name="Takaki Y."/>
            <person name="Nishi S."/>
            <person name="Hori S."/>
            <person name="Arai W."/>
            <person name="Tsubouchi T."/>
            <person name="Morono Y."/>
            <person name="Uchiyama I."/>
            <person name="Ito T."/>
            <person name="Fujiyama A."/>
            <person name="Inagaki F."/>
            <person name="Takami H."/>
        </authorList>
    </citation>
    <scope>NUCLEOTIDE SEQUENCE</scope>
    <source>
        <strain evidence="1">Expedition CK06-06</strain>
    </source>
</reference>
<name>X1SRG5_9ZZZZ</name>
<evidence type="ECO:0000313" key="1">
    <source>
        <dbReference type="EMBL" id="GAI81741.1"/>
    </source>
</evidence>